<feature type="transmembrane region" description="Helical" evidence="2">
    <location>
        <begin position="26"/>
        <end position="46"/>
    </location>
</feature>
<evidence type="ECO:0000313" key="4">
    <source>
        <dbReference type="EMBL" id="CUU41879.1"/>
    </source>
</evidence>
<sequence>MDTPVDDRAVNDPADDAPNSGEGWQAVAFTGGAALAFAVLAAMASFT</sequence>
<dbReference type="KEGG" id="bvr:BVIR_1432"/>
<proteinExistence type="predicted"/>
<feature type="compositionally biased region" description="Basic and acidic residues" evidence="1">
    <location>
        <begin position="1"/>
        <end position="10"/>
    </location>
</feature>
<dbReference type="RefSeq" id="WP_156331029.1">
    <property type="nucleotide sequence ID" value="NZ_AP014854.2"/>
</dbReference>
<evidence type="ECO:0000313" key="5">
    <source>
        <dbReference type="Proteomes" id="UP000065734"/>
    </source>
</evidence>
<dbReference type="Proteomes" id="UP000065734">
    <property type="component" value="Chromosome I"/>
</dbReference>
<keyword evidence="5" id="KW-1185">Reference proteome</keyword>
<dbReference type="AlphaFoldDB" id="A0A0H5BFE6"/>
<reference evidence="3" key="1">
    <citation type="journal article" date="2015" name="Genome Announc.">
        <title>Complete Genome Sequence of the Bacteriochlorophyll b-Producing Photosynthetic Bacterium Blastochloris viridis.</title>
        <authorList>
            <person name="Tsukatani Y."/>
            <person name="Hirose Y."/>
            <person name="Harada J."/>
            <person name="Misawa N."/>
            <person name="Mori K."/>
            <person name="Inoue K."/>
            <person name="Tamiaki H."/>
        </authorList>
    </citation>
    <scope>NUCLEOTIDE SEQUENCE [LARGE SCALE GENOMIC DNA]</scope>
    <source>
        <strain evidence="3">DSM 133</strain>
    </source>
</reference>
<keyword evidence="2" id="KW-0472">Membrane</keyword>
<evidence type="ECO:0000256" key="1">
    <source>
        <dbReference type="SAM" id="MobiDB-lite"/>
    </source>
</evidence>
<accession>A0A0H5BFE6</accession>
<keyword evidence="2" id="KW-1133">Transmembrane helix</keyword>
<feature type="region of interest" description="Disordered" evidence="1">
    <location>
        <begin position="1"/>
        <end position="23"/>
    </location>
</feature>
<reference evidence="5" key="3">
    <citation type="journal article" date="2016" name="Genome Announc.">
        <title>Revised genome sequence of the purple photosynthetic bacterium Blastochloris viridis.</title>
        <authorList>
            <person name="Liu L.N."/>
            <person name="Faulkner M."/>
            <person name="Liu X."/>
            <person name="Huang F."/>
            <person name="Darby A.C."/>
            <person name="Hall N."/>
        </authorList>
    </citation>
    <scope>NUCLEOTIDE SEQUENCE [LARGE SCALE GENOMIC DNA]</scope>
    <source>
        <strain evidence="5">ATCC 19567 / DSM 133 / F</strain>
    </source>
</reference>
<reference evidence="4" key="2">
    <citation type="submission" date="2015-11" db="EMBL/GenBank/DDBJ databases">
        <authorList>
            <person name="Zhang Y."/>
            <person name="Guo Z."/>
        </authorList>
    </citation>
    <scope>NUCLEOTIDE SEQUENCE</scope>
    <source>
        <strain evidence="4">1</strain>
    </source>
</reference>
<dbReference type="EMBL" id="AP014854">
    <property type="protein sequence ID" value="BAS00918.1"/>
    <property type="molecule type" value="Genomic_DNA"/>
</dbReference>
<dbReference type="EMBL" id="LN907867">
    <property type="protein sequence ID" value="CUU41879.1"/>
    <property type="molecule type" value="Genomic_DNA"/>
</dbReference>
<gene>
    <name evidence="3" type="ORF">BV133_3324</name>
    <name evidence="4" type="ORF">BVIRIDIS_08770</name>
</gene>
<protein>
    <submittedName>
        <fullName evidence="4">Uncharacterized protein</fullName>
    </submittedName>
</protein>
<keyword evidence="2" id="KW-0812">Transmembrane</keyword>
<evidence type="ECO:0000256" key="2">
    <source>
        <dbReference type="SAM" id="Phobius"/>
    </source>
</evidence>
<organism evidence="4 5">
    <name type="scientific">Blastochloris viridis</name>
    <name type="common">Rhodopseudomonas viridis</name>
    <dbReference type="NCBI Taxonomy" id="1079"/>
    <lineage>
        <taxon>Bacteria</taxon>
        <taxon>Pseudomonadati</taxon>
        <taxon>Pseudomonadota</taxon>
        <taxon>Alphaproteobacteria</taxon>
        <taxon>Hyphomicrobiales</taxon>
        <taxon>Blastochloridaceae</taxon>
        <taxon>Blastochloris</taxon>
    </lineage>
</organism>
<evidence type="ECO:0000313" key="3">
    <source>
        <dbReference type="EMBL" id="BAS00918.1"/>
    </source>
</evidence>
<name>A0A0H5BFE6_BLAVI</name>